<dbReference type="PANTHER" id="PTHR42792">
    <property type="entry name" value="FLAGELLIN"/>
    <property type="match status" value="1"/>
</dbReference>
<proteinExistence type="inferred from homology"/>
<evidence type="ECO:0000313" key="6">
    <source>
        <dbReference type="EMBL" id="GAA4327781.1"/>
    </source>
</evidence>
<accession>A0ABP8GNV9</accession>
<gene>
    <name evidence="6" type="primary">flgL</name>
    <name evidence="6" type="ORF">GCM10023144_12780</name>
</gene>
<comment type="similarity">
    <text evidence="3">Belongs to the bacterial flagellin family.</text>
</comment>
<reference evidence="7" key="1">
    <citation type="journal article" date="2019" name="Int. J. Syst. Evol. Microbiol.">
        <title>The Global Catalogue of Microorganisms (GCM) 10K type strain sequencing project: providing services to taxonomists for standard genome sequencing and annotation.</title>
        <authorList>
            <consortium name="The Broad Institute Genomics Platform"/>
            <consortium name="The Broad Institute Genome Sequencing Center for Infectious Disease"/>
            <person name="Wu L."/>
            <person name="Ma J."/>
        </authorList>
    </citation>
    <scope>NUCLEOTIDE SEQUENCE [LARGE SCALE GENOMIC DNA]</scope>
    <source>
        <strain evidence="7">JCM 17666</strain>
    </source>
</reference>
<dbReference type="NCBIfam" id="TIGR02550">
    <property type="entry name" value="flagell_flgL"/>
    <property type="match status" value="1"/>
</dbReference>
<evidence type="ECO:0000256" key="1">
    <source>
        <dbReference type="ARBA" id="ARBA00004365"/>
    </source>
</evidence>
<keyword evidence="6" id="KW-0969">Cilium</keyword>
<dbReference type="InterPro" id="IPR001029">
    <property type="entry name" value="Flagellin_N"/>
</dbReference>
<evidence type="ECO:0000313" key="7">
    <source>
        <dbReference type="Proteomes" id="UP001501671"/>
    </source>
</evidence>
<sequence>MRISTNQFYDASIRSITDQQSALLKVSQQLSAQRTLLNPADDPVAAGREVALDASLSLSNQMVKNQADVRSQLQQTENYIQHASDVLQSFQSRMVQGGSGILAANERQSIATDLSALRDELLGVANTQDENGNYVFAGYKRDTRPFVQTADGVVYQGDGGVRQSQIGPDRFIDTNFSGTYLFDNIPGGKGGLTVSAGDGNMGSLLLNGISTTDRDAWQAASAAGPFTVTFGADGAYSVADGAGEEVSTGTLAAGAQSLTVNGATVTFTGTPADGDTLSIGASGNASIFDSLDKAIAALQMPDSPQESVRRANALFSAGLDIDAGFSRALEARTAIGTRINEIDAATNADTARGDAVQDEISRVVGSDISTQTELTGELAKRTYTVQAAQLTYTRVSQLSIFDYL</sequence>
<dbReference type="Pfam" id="PF00669">
    <property type="entry name" value="Flagellin_N"/>
    <property type="match status" value="1"/>
</dbReference>
<dbReference type="InterPro" id="IPR001492">
    <property type="entry name" value="Flagellin"/>
</dbReference>
<dbReference type="EMBL" id="BAABFO010000005">
    <property type="protein sequence ID" value="GAA4327781.1"/>
    <property type="molecule type" value="Genomic_DNA"/>
</dbReference>
<feature type="domain" description="Flagellin N-terminal" evidence="5">
    <location>
        <begin position="3"/>
        <end position="140"/>
    </location>
</feature>
<dbReference type="Proteomes" id="UP001501671">
    <property type="component" value="Unassembled WGS sequence"/>
</dbReference>
<dbReference type="RefSeq" id="WP_345247492.1">
    <property type="nucleotide sequence ID" value="NZ_BAABFO010000005.1"/>
</dbReference>
<keyword evidence="4" id="KW-0975">Bacterial flagellum</keyword>
<name>A0ABP8GNV9_9BURK</name>
<dbReference type="InterPro" id="IPR013384">
    <property type="entry name" value="Flagell_FlgL"/>
</dbReference>
<dbReference type="PANTHER" id="PTHR42792:SF1">
    <property type="entry name" value="FLAGELLAR HOOK-ASSOCIATED PROTEIN 3"/>
    <property type="match status" value="1"/>
</dbReference>
<protein>
    <submittedName>
        <fullName evidence="6">Flagellar hook-associated protein FlgL</fullName>
    </submittedName>
</protein>
<evidence type="ECO:0000256" key="4">
    <source>
        <dbReference type="ARBA" id="ARBA00023143"/>
    </source>
</evidence>
<keyword evidence="6" id="KW-0966">Cell projection</keyword>
<comment type="caution">
    <text evidence="6">The sequence shown here is derived from an EMBL/GenBank/DDBJ whole genome shotgun (WGS) entry which is preliminary data.</text>
</comment>
<keyword evidence="7" id="KW-1185">Reference proteome</keyword>
<evidence type="ECO:0000256" key="2">
    <source>
        <dbReference type="ARBA" id="ARBA00004613"/>
    </source>
</evidence>
<dbReference type="Gene3D" id="1.20.1330.10">
    <property type="entry name" value="f41 fragment of flagellin, N-terminal domain"/>
    <property type="match status" value="1"/>
</dbReference>
<keyword evidence="6" id="KW-0282">Flagellum</keyword>
<evidence type="ECO:0000259" key="5">
    <source>
        <dbReference type="Pfam" id="PF00669"/>
    </source>
</evidence>
<organism evidence="6 7">
    <name type="scientific">Pigmentiphaga soli</name>
    <dbReference type="NCBI Taxonomy" id="1007095"/>
    <lineage>
        <taxon>Bacteria</taxon>
        <taxon>Pseudomonadati</taxon>
        <taxon>Pseudomonadota</taxon>
        <taxon>Betaproteobacteria</taxon>
        <taxon>Burkholderiales</taxon>
        <taxon>Alcaligenaceae</taxon>
        <taxon>Pigmentiphaga</taxon>
    </lineage>
</organism>
<evidence type="ECO:0000256" key="3">
    <source>
        <dbReference type="ARBA" id="ARBA00005709"/>
    </source>
</evidence>
<comment type="subcellular location">
    <subcellularLocation>
        <location evidence="1">Bacterial flagellum</location>
    </subcellularLocation>
    <subcellularLocation>
        <location evidence="2">Secreted</location>
    </subcellularLocation>
</comment>
<dbReference type="SUPFAM" id="SSF64518">
    <property type="entry name" value="Phase 1 flagellin"/>
    <property type="match status" value="1"/>
</dbReference>